<organism evidence="1">
    <name type="scientific">Cacopsylla melanoneura</name>
    <dbReference type="NCBI Taxonomy" id="428564"/>
    <lineage>
        <taxon>Eukaryota</taxon>
        <taxon>Metazoa</taxon>
        <taxon>Ecdysozoa</taxon>
        <taxon>Arthropoda</taxon>
        <taxon>Hexapoda</taxon>
        <taxon>Insecta</taxon>
        <taxon>Pterygota</taxon>
        <taxon>Neoptera</taxon>
        <taxon>Paraneoptera</taxon>
        <taxon>Hemiptera</taxon>
        <taxon>Sternorrhyncha</taxon>
        <taxon>Psylloidea</taxon>
        <taxon>Psyllidae</taxon>
        <taxon>Psyllinae</taxon>
        <taxon>Cacopsylla</taxon>
    </lineage>
</organism>
<dbReference type="AlphaFoldDB" id="A0A8D9BYI7"/>
<reference evidence="1" key="1">
    <citation type="submission" date="2021-05" db="EMBL/GenBank/DDBJ databases">
        <authorList>
            <person name="Alioto T."/>
            <person name="Alioto T."/>
            <person name="Gomez Garrido J."/>
        </authorList>
    </citation>
    <scope>NUCLEOTIDE SEQUENCE</scope>
</reference>
<dbReference type="EMBL" id="HBUF01682515">
    <property type="protein sequence ID" value="CAG6792616.1"/>
    <property type="molecule type" value="Transcribed_RNA"/>
</dbReference>
<evidence type="ECO:0000313" key="1">
    <source>
        <dbReference type="EMBL" id="CAG6792616.1"/>
    </source>
</evidence>
<protein>
    <submittedName>
        <fullName evidence="1">Uncharacterized protein</fullName>
    </submittedName>
</protein>
<sequence length="127" mass="14602">MCANQILLVTSIPNVLYCQCQCPILPLNQVFPVSYSLTHRYGPIPLHLLMRKPHRNLHSTVSLIEYLLLLKPTVKLQLTMWGAPGFIQSRLDGINTVYQCTAACTRGLKPTYPKKFKILQFLWLEYL</sequence>
<name>A0A8D9BYI7_9HEMI</name>
<accession>A0A8D9BYI7</accession>
<proteinExistence type="predicted"/>